<dbReference type="GO" id="GO:0016811">
    <property type="term" value="F:hydrolase activity, acting on carbon-nitrogen (but not peptide) bonds, in linear amides"/>
    <property type="evidence" value="ECO:0007669"/>
    <property type="project" value="InterPro"/>
</dbReference>
<keyword evidence="3" id="KW-0378">Hydrolase</keyword>
<evidence type="ECO:0000256" key="2">
    <source>
        <dbReference type="ARBA" id="ARBA00022723"/>
    </source>
</evidence>
<keyword evidence="2" id="KW-0479">Metal-binding</keyword>
<dbReference type="InterPro" id="IPR043795">
    <property type="entry name" value="N-alpha-Ac-DABA-like"/>
</dbReference>
<dbReference type="Gene3D" id="3.40.630.10">
    <property type="entry name" value="Zn peptidases"/>
    <property type="match status" value="1"/>
</dbReference>
<dbReference type="GO" id="GO:0016788">
    <property type="term" value="F:hydrolase activity, acting on ester bonds"/>
    <property type="evidence" value="ECO:0007669"/>
    <property type="project" value="InterPro"/>
</dbReference>
<reference evidence="6 7" key="2">
    <citation type="submission" date="2019-08" db="EMBL/GenBank/DDBJ databases">
        <title>Jejuicoccus antrihumi gen. nov., sp. nov., a new member of the family Dermacoccaceae isolated from a cave.</title>
        <authorList>
            <person name="Schumann P."/>
            <person name="Kim I.S."/>
        </authorList>
    </citation>
    <scope>NUCLEOTIDE SEQUENCE [LARGE SCALE GENOMIC DNA]</scope>
    <source>
        <strain evidence="6 7">C5-26</strain>
    </source>
</reference>
<sequence>MTNPRRVAVPHLRYGEPLQRMIRTIQPEHLTGRLVILPALNLPAVRAATRVSPVDGRNLNRTYPGALRGDATQQIAYAVTERLLPSADYALDLHSGGSASFYLPSAYVYQGPNPDMFRRKKAAAELLGLPWSIQVVPRQGPSTFSAAADNAGVCMIATELAGGGMLTSALIDRLSQGLSRLLVGWGVLKAEFGPPDLGGTQWIRFDEDSTIYTPVRGLFEPECRLGDHLSSGERVGWIYPFEELNEPARPVAAPRDGIVTILRRPPLVDLGDALFTLASEV</sequence>
<dbReference type="PANTHER" id="PTHR37326">
    <property type="entry name" value="BLL3975 PROTEIN"/>
    <property type="match status" value="1"/>
</dbReference>
<organism evidence="6 7">
    <name type="scientific">Leekyejoonella antrihumi</name>
    <dbReference type="NCBI Taxonomy" id="1660198"/>
    <lineage>
        <taxon>Bacteria</taxon>
        <taxon>Bacillati</taxon>
        <taxon>Actinomycetota</taxon>
        <taxon>Actinomycetes</taxon>
        <taxon>Micrococcales</taxon>
        <taxon>Dermacoccaceae</taxon>
        <taxon>Leekyejoonella</taxon>
    </lineage>
</organism>
<evidence type="ECO:0000313" key="6">
    <source>
        <dbReference type="EMBL" id="TWP32206.1"/>
    </source>
</evidence>
<protein>
    <submittedName>
        <fullName evidence="6">Succinylglutamate desuccinylase</fullName>
    </submittedName>
</protein>
<proteinExistence type="predicted"/>
<dbReference type="SUPFAM" id="SSF53187">
    <property type="entry name" value="Zn-dependent exopeptidases"/>
    <property type="match status" value="1"/>
</dbReference>
<evidence type="ECO:0000259" key="5">
    <source>
        <dbReference type="Pfam" id="PF24827"/>
    </source>
</evidence>
<dbReference type="InterPro" id="IPR053138">
    <property type="entry name" value="N-alpha-Ac-DABA_deacetylase"/>
</dbReference>
<keyword evidence="7" id="KW-1185">Reference proteome</keyword>
<accession>A0A563DPU4</accession>
<dbReference type="AlphaFoldDB" id="A0A563DPU4"/>
<feature type="domain" description="Succinylglutamate desuccinylase/Aspartoacylase catalytic" evidence="5">
    <location>
        <begin position="18"/>
        <end position="182"/>
    </location>
</feature>
<dbReference type="Proteomes" id="UP000320244">
    <property type="component" value="Unassembled WGS sequence"/>
</dbReference>
<dbReference type="GO" id="GO:0046872">
    <property type="term" value="F:metal ion binding"/>
    <property type="evidence" value="ECO:0007669"/>
    <property type="project" value="UniProtKB-KW"/>
</dbReference>
<gene>
    <name evidence="6" type="ORF">FGL98_24530</name>
</gene>
<dbReference type="OrthoDB" id="9782876at2"/>
<comment type="cofactor">
    <cofactor evidence="1">
        <name>Zn(2+)</name>
        <dbReference type="ChEBI" id="CHEBI:29105"/>
    </cofactor>
</comment>
<evidence type="ECO:0000256" key="3">
    <source>
        <dbReference type="ARBA" id="ARBA00022801"/>
    </source>
</evidence>
<dbReference type="PIRSF" id="PIRSF039012">
    <property type="entry name" value="ASP"/>
    <property type="match status" value="1"/>
</dbReference>
<name>A0A563DPU4_9MICO</name>
<comment type="caution">
    <text evidence="6">The sequence shown here is derived from an EMBL/GenBank/DDBJ whole genome shotgun (WGS) entry which is preliminary data.</text>
</comment>
<evidence type="ECO:0000256" key="1">
    <source>
        <dbReference type="ARBA" id="ARBA00001947"/>
    </source>
</evidence>
<evidence type="ECO:0000256" key="4">
    <source>
        <dbReference type="ARBA" id="ARBA00022833"/>
    </source>
</evidence>
<dbReference type="EMBL" id="VCQV01000085">
    <property type="protein sequence ID" value="TWP32206.1"/>
    <property type="molecule type" value="Genomic_DNA"/>
</dbReference>
<evidence type="ECO:0000313" key="7">
    <source>
        <dbReference type="Proteomes" id="UP000320244"/>
    </source>
</evidence>
<dbReference type="InterPro" id="IPR055438">
    <property type="entry name" value="AstE_AspA_cat"/>
</dbReference>
<reference evidence="6 7" key="1">
    <citation type="submission" date="2019-05" db="EMBL/GenBank/DDBJ databases">
        <authorList>
            <person name="Lee S.D."/>
        </authorList>
    </citation>
    <scope>NUCLEOTIDE SEQUENCE [LARGE SCALE GENOMIC DNA]</scope>
    <source>
        <strain evidence="6 7">C5-26</strain>
    </source>
</reference>
<dbReference type="PANTHER" id="PTHR37326:SF1">
    <property type="entry name" value="BLL3975 PROTEIN"/>
    <property type="match status" value="1"/>
</dbReference>
<dbReference type="Pfam" id="PF24827">
    <property type="entry name" value="AstE_AspA_cat"/>
    <property type="match status" value="1"/>
</dbReference>
<keyword evidence="4" id="KW-0862">Zinc</keyword>